<protein>
    <submittedName>
        <fullName evidence="3">Anion exchange protein 2</fullName>
    </submittedName>
</protein>
<feature type="compositionally biased region" description="Polar residues" evidence="1">
    <location>
        <begin position="9"/>
        <end position="27"/>
    </location>
</feature>
<accession>A0A4E0R1F6</accession>
<dbReference type="GO" id="GO:0005452">
    <property type="term" value="F:solute:inorganic anion antiporter activity"/>
    <property type="evidence" value="ECO:0007669"/>
    <property type="project" value="InterPro"/>
</dbReference>
<feature type="domain" description="Band 3 cytoplasmic" evidence="2">
    <location>
        <begin position="86"/>
        <end position="215"/>
    </location>
</feature>
<proteinExistence type="predicted"/>
<gene>
    <name evidence="3" type="ORF">D915_008085</name>
</gene>
<dbReference type="Proteomes" id="UP000230066">
    <property type="component" value="Unassembled WGS sequence"/>
</dbReference>
<reference evidence="3" key="1">
    <citation type="submission" date="2019-03" db="EMBL/GenBank/DDBJ databases">
        <title>Improved annotation for the trematode Fasciola hepatica.</title>
        <authorList>
            <person name="Choi Y.-J."/>
            <person name="Martin J."/>
            <person name="Mitreva M."/>
        </authorList>
    </citation>
    <scope>NUCLEOTIDE SEQUENCE [LARGE SCALE GENOMIC DNA]</scope>
</reference>
<dbReference type="PANTHER" id="PTHR11453:SF47">
    <property type="entry name" value="ANION EXCHANGE PROTEIN"/>
    <property type="match status" value="1"/>
</dbReference>
<sequence length="371" mass="41389">MDHRFSDMESGTQRTSPHPSVGSRNLSGTLARRAISAIRRAFTPTTPVCDLSTGPDPTAPSVPESILWRGRSNAGADSSHHVRISEPDYVLYQAPHETTVKPLSDLAGRLKLTTEIVSVQVGILPGLRRPMLAFIRLQRALFAYGLTELRDSHPVRFLILFFGPERRHLDYSEVGRVIATMMVDKAFRRTAYTAVSREDLMDGLRTFLDTTIVLPMLSDITPKSLLAMNDQLRLFRRHQLNAMRETKNATTVPHSGLHPPSLALFGARKRSYTRGDSKLNDVAMDPSIATIQTSVPELVITPPLMYESAAAARVKREMCRPFDHIRNVNRESSAPLLQTSSMLDFRSAEDRMNRYTPASSSGISHKSARNQ</sequence>
<dbReference type="EMBL" id="JXXN02003743">
    <property type="protein sequence ID" value="THD21213.1"/>
    <property type="molecule type" value="Genomic_DNA"/>
</dbReference>
<dbReference type="GO" id="GO:0050801">
    <property type="term" value="P:monoatomic ion homeostasis"/>
    <property type="evidence" value="ECO:0007669"/>
    <property type="project" value="TreeGrafter"/>
</dbReference>
<feature type="region of interest" description="Disordered" evidence="1">
    <location>
        <begin position="1"/>
        <end position="27"/>
    </location>
</feature>
<dbReference type="GO" id="GO:0005886">
    <property type="term" value="C:plasma membrane"/>
    <property type="evidence" value="ECO:0007669"/>
    <property type="project" value="TreeGrafter"/>
</dbReference>
<evidence type="ECO:0000313" key="3">
    <source>
        <dbReference type="EMBL" id="THD21213.1"/>
    </source>
</evidence>
<name>A0A4E0R1F6_FASHE</name>
<dbReference type="Pfam" id="PF07565">
    <property type="entry name" value="Band_3_cyto"/>
    <property type="match status" value="1"/>
</dbReference>
<evidence type="ECO:0000313" key="4">
    <source>
        <dbReference type="Proteomes" id="UP000230066"/>
    </source>
</evidence>
<dbReference type="GO" id="GO:0015701">
    <property type="term" value="P:bicarbonate transport"/>
    <property type="evidence" value="ECO:0007669"/>
    <property type="project" value="TreeGrafter"/>
</dbReference>
<dbReference type="InterPro" id="IPR016152">
    <property type="entry name" value="PTrfase/Anion_transptr"/>
</dbReference>
<dbReference type="InterPro" id="IPR013769">
    <property type="entry name" value="Band3_cytoplasmic_dom"/>
</dbReference>
<comment type="caution">
    <text evidence="3">The sequence shown here is derived from an EMBL/GenBank/DDBJ whole genome shotgun (WGS) entry which is preliminary data.</text>
</comment>
<dbReference type="GO" id="GO:0008509">
    <property type="term" value="F:monoatomic anion transmembrane transporter activity"/>
    <property type="evidence" value="ECO:0007669"/>
    <property type="project" value="InterPro"/>
</dbReference>
<dbReference type="PANTHER" id="PTHR11453">
    <property type="entry name" value="ANION EXCHANGE PROTEIN"/>
    <property type="match status" value="1"/>
</dbReference>
<evidence type="ECO:0000259" key="2">
    <source>
        <dbReference type="Pfam" id="PF07565"/>
    </source>
</evidence>
<dbReference type="AlphaFoldDB" id="A0A4E0R1F6"/>
<dbReference type="InterPro" id="IPR003020">
    <property type="entry name" value="HCO3_transpt_euk"/>
</dbReference>
<dbReference type="Gene3D" id="3.40.930.10">
    <property type="entry name" value="Mannitol-specific EII, Chain A"/>
    <property type="match status" value="1"/>
</dbReference>
<keyword evidence="4" id="KW-1185">Reference proteome</keyword>
<organism evidence="3 4">
    <name type="scientific">Fasciola hepatica</name>
    <name type="common">Liver fluke</name>
    <dbReference type="NCBI Taxonomy" id="6192"/>
    <lineage>
        <taxon>Eukaryota</taxon>
        <taxon>Metazoa</taxon>
        <taxon>Spiralia</taxon>
        <taxon>Lophotrochozoa</taxon>
        <taxon>Platyhelminthes</taxon>
        <taxon>Trematoda</taxon>
        <taxon>Digenea</taxon>
        <taxon>Plagiorchiida</taxon>
        <taxon>Echinostomata</taxon>
        <taxon>Echinostomatoidea</taxon>
        <taxon>Fasciolidae</taxon>
        <taxon>Fasciola</taxon>
    </lineage>
</organism>
<evidence type="ECO:0000256" key="1">
    <source>
        <dbReference type="SAM" id="MobiDB-lite"/>
    </source>
</evidence>
<dbReference type="SUPFAM" id="SSF55804">
    <property type="entry name" value="Phoshotransferase/anion transport protein"/>
    <property type="match status" value="1"/>
</dbReference>